<dbReference type="Proteomes" id="UP001249851">
    <property type="component" value="Unassembled WGS sequence"/>
</dbReference>
<feature type="domain" description="RRM" evidence="10">
    <location>
        <begin position="9"/>
        <end position="87"/>
    </location>
</feature>
<feature type="compositionally biased region" description="Basic residues" evidence="9">
    <location>
        <begin position="213"/>
        <end position="268"/>
    </location>
</feature>
<keyword evidence="5 8" id="KW-0694">RNA-binding</keyword>
<comment type="subcellular location">
    <subcellularLocation>
        <location evidence="1">Nucleus</location>
    </subcellularLocation>
</comment>
<keyword evidence="6" id="KW-0508">mRNA splicing</keyword>
<evidence type="ECO:0000256" key="9">
    <source>
        <dbReference type="SAM" id="MobiDB-lite"/>
    </source>
</evidence>
<dbReference type="GO" id="GO:0006397">
    <property type="term" value="P:mRNA processing"/>
    <property type="evidence" value="ECO:0007669"/>
    <property type="project" value="UniProtKB-KW"/>
</dbReference>
<feature type="region of interest" description="Disordered" evidence="9">
    <location>
        <begin position="83"/>
        <end position="127"/>
    </location>
</feature>
<dbReference type="SMART" id="SM00360">
    <property type="entry name" value="RRM"/>
    <property type="match status" value="2"/>
</dbReference>
<evidence type="ECO:0000256" key="6">
    <source>
        <dbReference type="ARBA" id="ARBA00023187"/>
    </source>
</evidence>
<dbReference type="GO" id="GO:0008380">
    <property type="term" value="P:RNA splicing"/>
    <property type="evidence" value="ECO:0007669"/>
    <property type="project" value="UniProtKB-KW"/>
</dbReference>
<dbReference type="EMBL" id="JARQWQ010000001">
    <property type="protein sequence ID" value="KAK2574544.1"/>
    <property type="molecule type" value="Genomic_DNA"/>
</dbReference>
<evidence type="ECO:0000313" key="11">
    <source>
        <dbReference type="EMBL" id="KAK2574544.1"/>
    </source>
</evidence>
<feature type="domain" description="RRM" evidence="10">
    <location>
        <begin position="127"/>
        <end position="201"/>
    </location>
</feature>
<protein>
    <submittedName>
        <fullName evidence="11">Serine/arginine-rich splicing factor 1</fullName>
    </submittedName>
</protein>
<organism evidence="11 12">
    <name type="scientific">Acropora cervicornis</name>
    <name type="common">Staghorn coral</name>
    <dbReference type="NCBI Taxonomy" id="6130"/>
    <lineage>
        <taxon>Eukaryota</taxon>
        <taxon>Metazoa</taxon>
        <taxon>Cnidaria</taxon>
        <taxon>Anthozoa</taxon>
        <taxon>Hexacorallia</taxon>
        <taxon>Scleractinia</taxon>
        <taxon>Astrocoeniina</taxon>
        <taxon>Acroporidae</taxon>
        <taxon>Acropora</taxon>
    </lineage>
</organism>
<reference evidence="11" key="2">
    <citation type="journal article" date="2023" name="Science">
        <title>Genomic signatures of disease resistance in endangered staghorn corals.</title>
        <authorList>
            <person name="Vollmer S.V."/>
            <person name="Selwyn J.D."/>
            <person name="Despard B.A."/>
            <person name="Roesel C.L."/>
        </authorList>
    </citation>
    <scope>NUCLEOTIDE SEQUENCE</scope>
    <source>
        <strain evidence="11">K2</strain>
    </source>
</reference>
<dbReference type="PANTHER" id="PTHR23003">
    <property type="entry name" value="RNA RECOGNITION MOTIF RRM DOMAIN CONTAINING PROTEIN"/>
    <property type="match status" value="1"/>
</dbReference>
<dbReference type="FunFam" id="3.30.70.330:FF:000053">
    <property type="entry name" value="Serine/arginine-rich splicing factor 1"/>
    <property type="match status" value="1"/>
</dbReference>
<dbReference type="CDD" id="cd12338">
    <property type="entry name" value="RRM1_SRSF1_like"/>
    <property type="match status" value="1"/>
</dbReference>
<dbReference type="Pfam" id="PF00076">
    <property type="entry name" value="RRM_1"/>
    <property type="match status" value="2"/>
</dbReference>
<evidence type="ECO:0000256" key="2">
    <source>
        <dbReference type="ARBA" id="ARBA00010269"/>
    </source>
</evidence>
<evidence type="ECO:0000256" key="1">
    <source>
        <dbReference type="ARBA" id="ARBA00004123"/>
    </source>
</evidence>
<dbReference type="PROSITE" id="PS50102">
    <property type="entry name" value="RRM"/>
    <property type="match status" value="2"/>
</dbReference>
<comment type="similarity">
    <text evidence="2">Belongs to the splicing factor SR family.</text>
</comment>
<gene>
    <name evidence="11" type="ORF">P5673_000726</name>
</gene>
<dbReference type="GO" id="GO:0005737">
    <property type="term" value="C:cytoplasm"/>
    <property type="evidence" value="ECO:0007669"/>
    <property type="project" value="TreeGrafter"/>
</dbReference>
<name>A0AAD9R7L4_ACRCE</name>
<keyword evidence="4" id="KW-0677">Repeat</keyword>
<dbReference type="InterPro" id="IPR050374">
    <property type="entry name" value="RRT5_SRSF_SR"/>
</dbReference>
<evidence type="ECO:0000313" key="12">
    <source>
        <dbReference type="Proteomes" id="UP001249851"/>
    </source>
</evidence>
<feature type="compositionally biased region" description="Gly residues" evidence="9">
    <location>
        <begin position="87"/>
        <end position="118"/>
    </location>
</feature>
<dbReference type="SUPFAM" id="SSF54928">
    <property type="entry name" value="RNA-binding domain, RBD"/>
    <property type="match status" value="1"/>
</dbReference>
<evidence type="ECO:0000259" key="10">
    <source>
        <dbReference type="PROSITE" id="PS50102"/>
    </source>
</evidence>
<proteinExistence type="inferred from homology"/>
<dbReference type="GO" id="GO:0005634">
    <property type="term" value="C:nucleus"/>
    <property type="evidence" value="ECO:0007669"/>
    <property type="project" value="UniProtKB-SubCell"/>
</dbReference>
<evidence type="ECO:0000256" key="7">
    <source>
        <dbReference type="ARBA" id="ARBA00023242"/>
    </source>
</evidence>
<evidence type="ECO:0000256" key="8">
    <source>
        <dbReference type="PROSITE-ProRule" id="PRU00176"/>
    </source>
</evidence>
<sequence length="268" mass="29617">MNRSNNNNRRVYVGNLPSNIDERDLEDVFYKYGDISDVDLKIPRYGTGGTPFAFVEFHDPRDAEDAVRGRDGYEFDGQRIRVEFPHGGRGGGRHGGGGGGGSGGFGGGGGGGGGGFGRGPPPRRSEYRVLVSGLPPTGSWQDLKDHMRDAGDVQFTDVFKDGTGIVEFSRYDDMKYAIKHLDDSKFRSHEGEVAFIRVKQDSAGHGRGGGSRSRSRSYSRSRSPKKRSRSRSPRRSYSPRKSKSPSRSPRRKRSPSPRRSRSRSRSRS</sequence>
<dbReference type="Gene3D" id="3.30.70.330">
    <property type="match status" value="2"/>
</dbReference>
<dbReference type="InterPro" id="IPR000504">
    <property type="entry name" value="RRM_dom"/>
</dbReference>
<dbReference type="AlphaFoldDB" id="A0AAD9R7L4"/>
<keyword evidence="7" id="KW-0539">Nucleus</keyword>
<dbReference type="InterPro" id="IPR012677">
    <property type="entry name" value="Nucleotide-bd_a/b_plait_sf"/>
</dbReference>
<reference evidence="11" key="1">
    <citation type="journal article" date="2023" name="G3 (Bethesda)">
        <title>Whole genome assembly and annotation of the endangered Caribbean coral Acropora cervicornis.</title>
        <authorList>
            <person name="Selwyn J.D."/>
            <person name="Vollmer S.V."/>
        </authorList>
    </citation>
    <scope>NUCLEOTIDE SEQUENCE</scope>
    <source>
        <strain evidence="11">K2</strain>
    </source>
</reference>
<accession>A0AAD9R7L4</accession>
<feature type="region of interest" description="Disordered" evidence="9">
    <location>
        <begin position="197"/>
        <end position="268"/>
    </location>
</feature>
<dbReference type="InterPro" id="IPR035979">
    <property type="entry name" value="RBD_domain_sf"/>
</dbReference>
<evidence type="ECO:0000256" key="5">
    <source>
        <dbReference type="ARBA" id="ARBA00022884"/>
    </source>
</evidence>
<dbReference type="CDD" id="cd12601">
    <property type="entry name" value="RRM2_SRSF1_like"/>
    <property type="match status" value="1"/>
</dbReference>
<dbReference type="GO" id="GO:0003729">
    <property type="term" value="F:mRNA binding"/>
    <property type="evidence" value="ECO:0007669"/>
    <property type="project" value="TreeGrafter"/>
</dbReference>
<comment type="caution">
    <text evidence="11">The sequence shown here is derived from an EMBL/GenBank/DDBJ whole genome shotgun (WGS) entry which is preliminary data.</text>
</comment>
<keyword evidence="12" id="KW-1185">Reference proteome</keyword>
<evidence type="ECO:0000256" key="3">
    <source>
        <dbReference type="ARBA" id="ARBA00022664"/>
    </source>
</evidence>
<dbReference type="PANTHER" id="PTHR23003:SF62">
    <property type="entry name" value="SERINE_ARGININE (SR)-TYPE SHUTTLING MRNA BINDING PROTEIN NPL3"/>
    <property type="match status" value="1"/>
</dbReference>
<keyword evidence="3" id="KW-0507">mRNA processing</keyword>
<evidence type="ECO:0000256" key="4">
    <source>
        <dbReference type="ARBA" id="ARBA00022737"/>
    </source>
</evidence>